<gene>
    <name evidence="2" type="ORF">Lsha_0344</name>
</gene>
<sequence length="547" mass="61034">MSNPIEKLLQEAIRSISPDIPAAVFHFDFDRNAAESFLKEHLGVPFIIRKSSVDEFYALDTYNWETGVFGHLLIESPQEDCPEFKLYHNSQGVNEEYGELTHYAQIRWERVQNKIAWQKFKEKLDRIPEQNRAVLSIQSLDKKKVAVTAEQLDEFARNNPGLQYRGDGHTGFAMAKALHAPFAVIRSEGKREEINSVLKGRVSDNTMLVITGHGSPHSEGIEGSYVNLDDLKGVETAFNQQIERGPGELVSSILEAGLQKGNHIILLLCICYAAVDAQGTDNSFAHRLAREFAAQGISSTIIASDKPVKRFGYEAIEDEALTFDDAIGMAPADVCVFTTEVDGPDTNPDISIYKPNECIVLSQTGLRFLNLYNPLLNLQSLRINVPSSVGTPAVKKQAPEQPDLLMKIQKMKNYGKSLADLGIGKGNTAVELAEALENKLTHFLLETDLTEKNITQFKSSFSALLHSKDLIMHEHREQWKPIVANILIALTGIGLLAILFKVICHAIEVSNQNKPMSFNQSFFFAKPKTQEFEEEIEDSLNRADFTA</sequence>
<keyword evidence="1" id="KW-1133">Transmembrane helix</keyword>
<keyword evidence="3" id="KW-1185">Reference proteome</keyword>
<protein>
    <submittedName>
        <fullName evidence="2">Ankyrin repeat protein</fullName>
    </submittedName>
</protein>
<keyword evidence="1" id="KW-0812">Transmembrane</keyword>
<dbReference type="AlphaFoldDB" id="A0A0W0Z7Q2"/>
<comment type="caution">
    <text evidence="2">The sequence shown here is derived from an EMBL/GenBank/DDBJ whole genome shotgun (WGS) entry which is preliminary data.</text>
</comment>
<proteinExistence type="predicted"/>
<keyword evidence="1" id="KW-0472">Membrane</keyword>
<dbReference type="eggNOG" id="ENOG5031QEJ">
    <property type="taxonomic scope" value="Bacteria"/>
</dbReference>
<dbReference type="OrthoDB" id="5654377at2"/>
<dbReference type="PATRIC" id="fig|1122169.6.peg.389"/>
<dbReference type="EMBL" id="LNYW01000016">
    <property type="protein sequence ID" value="KTD64975.1"/>
    <property type="molecule type" value="Genomic_DNA"/>
</dbReference>
<evidence type="ECO:0000256" key="1">
    <source>
        <dbReference type="SAM" id="Phobius"/>
    </source>
</evidence>
<organism evidence="2 3">
    <name type="scientific">Legionella shakespearei DSM 23087</name>
    <dbReference type="NCBI Taxonomy" id="1122169"/>
    <lineage>
        <taxon>Bacteria</taxon>
        <taxon>Pseudomonadati</taxon>
        <taxon>Pseudomonadota</taxon>
        <taxon>Gammaproteobacteria</taxon>
        <taxon>Legionellales</taxon>
        <taxon>Legionellaceae</taxon>
        <taxon>Legionella</taxon>
    </lineage>
</organism>
<accession>A0A0W0Z7Q2</accession>
<name>A0A0W0Z7Q2_9GAMM</name>
<reference evidence="2 3" key="1">
    <citation type="submission" date="2015-11" db="EMBL/GenBank/DDBJ databases">
        <title>Genomic analysis of 38 Legionella species identifies large and diverse effector repertoires.</title>
        <authorList>
            <person name="Burstein D."/>
            <person name="Amaro F."/>
            <person name="Zusman T."/>
            <person name="Lifshitz Z."/>
            <person name="Cohen O."/>
            <person name="Gilbert J.A."/>
            <person name="Pupko T."/>
            <person name="Shuman H.A."/>
            <person name="Segal G."/>
        </authorList>
    </citation>
    <scope>NUCLEOTIDE SEQUENCE [LARGE SCALE GENOMIC DNA]</scope>
    <source>
        <strain evidence="2 3">ATCC 49655</strain>
    </source>
</reference>
<feature type="transmembrane region" description="Helical" evidence="1">
    <location>
        <begin position="482"/>
        <end position="504"/>
    </location>
</feature>
<evidence type="ECO:0000313" key="3">
    <source>
        <dbReference type="Proteomes" id="UP000054600"/>
    </source>
</evidence>
<dbReference type="RefSeq" id="WP_018575865.1">
    <property type="nucleotide sequence ID" value="NZ_KB892381.1"/>
</dbReference>
<evidence type="ECO:0000313" key="2">
    <source>
        <dbReference type="EMBL" id="KTD64975.1"/>
    </source>
</evidence>
<dbReference type="Proteomes" id="UP000054600">
    <property type="component" value="Unassembled WGS sequence"/>
</dbReference>